<dbReference type="PANTHER" id="PTHR46637">
    <property type="entry name" value="TIS1421-TRANSPOSASE PROTEIN A"/>
    <property type="match status" value="1"/>
</dbReference>
<dbReference type="InterPro" id="IPR052909">
    <property type="entry name" value="Transposase_6_like"/>
</dbReference>
<feature type="region of interest" description="Disordered" evidence="1">
    <location>
        <begin position="100"/>
        <end position="122"/>
    </location>
</feature>
<evidence type="ECO:0000259" key="2">
    <source>
        <dbReference type="Pfam" id="PF01609"/>
    </source>
</evidence>
<reference evidence="4 5" key="1">
    <citation type="submission" date="2024-06" db="EMBL/GenBank/DDBJ databases">
        <title>The Natural Products Discovery Center: Release of the First 8490 Sequenced Strains for Exploring Actinobacteria Biosynthetic Diversity.</title>
        <authorList>
            <person name="Kalkreuter E."/>
            <person name="Kautsar S.A."/>
            <person name="Yang D."/>
            <person name="Bader C.D."/>
            <person name="Teijaro C.N."/>
            <person name="Fluegel L."/>
            <person name="Davis C.M."/>
            <person name="Simpson J.R."/>
            <person name="Lauterbach L."/>
            <person name="Steele A.D."/>
            <person name="Gui C."/>
            <person name="Meng S."/>
            <person name="Li G."/>
            <person name="Viehrig K."/>
            <person name="Ye F."/>
            <person name="Su P."/>
            <person name="Kiefer A.F."/>
            <person name="Nichols A."/>
            <person name="Cepeda A.J."/>
            <person name="Yan W."/>
            <person name="Fan B."/>
            <person name="Jiang Y."/>
            <person name="Adhikari A."/>
            <person name="Zheng C.-J."/>
            <person name="Schuster L."/>
            <person name="Cowan T.M."/>
            <person name="Smanski M.J."/>
            <person name="Chevrette M.G."/>
            <person name="De Carvalho L.P.S."/>
            <person name="Shen B."/>
        </authorList>
    </citation>
    <scope>NUCLEOTIDE SEQUENCE [LARGE SCALE GENOMIC DNA]</scope>
    <source>
        <strain evidence="4 5">NPDC048946</strain>
    </source>
</reference>
<evidence type="ECO:0000259" key="3">
    <source>
        <dbReference type="Pfam" id="PF13340"/>
    </source>
</evidence>
<sequence>MEPLLPAARKRRRPTAFTRRDQLNAIRWRTRPGAPWRDVPERYGPWESAYSLFRRWQRDGTWARVLEQLQARADAGGLITWDVSVDSTVCRAHQHAAGARKKDLQVEPPGGIAHEPDDHTLGRSRGGLGTKLHLVCEQGQRPLALLITARQRGDSPQFANLLDAVRVPRIGPGRPRTRPVRVRGDKAYSSRANRALLRKRGIACTIPEPVDQIRNRRRRGPAGGRSPAFDREDCKARHAVECGINRLKRNRAVATRYDKLAVRYKTTVTIAAINEWL</sequence>
<dbReference type="EMBL" id="JBEZFP010000100">
    <property type="protein sequence ID" value="MEU8137786.1"/>
    <property type="molecule type" value="Genomic_DNA"/>
</dbReference>
<proteinExistence type="predicted"/>
<dbReference type="InterPro" id="IPR025161">
    <property type="entry name" value="IS402-like_dom"/>
</dbReference>
<dbReference type="Pfam" id="PF01609">
    <property type="entry name" value="DDE_Tnp_1"/>
    <property type="match status" value="1"/>
</dbReference>
<dbReference type="Pfam" id="PF13340">
    <property type="entry name" value="DUF4096"/>
    <property type="match status" value="1"/>
</dbReference>
<evidence type="ECO:0000313" key="4">
    <source>
        <dbReference type="EMBL" id="MEU8137786.1"/>
    </source>
</evidence>
<dbReference type="NCBIfam" id="NF033580">
    <property type="entry name" value="transpos_IS5_3"/>
    <property type="match status" value="1"/>
</dbReference>
<protein>
    <submittedName>
        <fullName evidence="4">IS5 family transposase</fullName>
    </submittedName>
</protein>
<evidence type="ECO:0000256" key="1">
    <source>
        <dbReference type="SAM" id="MobiDB-lite"/>
    </source>
</evidence>
<dbReference type="PANTHER" id="PTHR46637:SF1">
    <property type="entry name" value="BLL5188 PROTEIN"/>
    <property type="match status" value="1"/>
</dbReference>
<feature type="domain" description="Transposase IS4-like" evidence="2">
    <location>
        <begin position="83"/>
        <end position="261"/>
    </location>
</feature>
<accession>A0ABV3DPV1</accession>
<gene>
    <name evidence="4" type="ORF">AB0C36_30260</name>
</gene>
<name>A0ABV3DPV1_9ACTN</name>
<dbReference type="InterPro" id="IPR002559">
    <property type="entry name" value="Transposase_11"/>
</dbReference>
<evidence type="ECO:0000313" key="5">
    <source>
        <dbReference type="Proteomes" id="UP001551482"/>
    </source>
</evidence>
<dbReference type="Proteomes" id="UP001551482">
    <property type="component" value="Unassembled WGS sequence"/>
</dbReference>
<organism evidence="4 5">
    <name type="scientific">Streptodolium elevatio</name>
    <dbReference type="NCBI Taxonomy" id="3157996"/>
    <lineage>
        <taxon>Bacteria</taxon>
        <taxon>Bacillati</taxon>
        <taxon>Actinomycetota</taxon>
        <taxon>Actinomycetes</taxon>
        <taxon>Kitasatosporales</taxon>
        <taxon>Streptomycetaceae</taxon>
        <taxon>Streptodolium</taxon>
    </lineage>
</organism>
<feature type="domain" description="Insertion element IS402-like" evidence="3">
    <location>
        <begin position="1"/>
        <end position="65"/>
    </location>
</feature>
<keyword evidence="5" id="KW-1185">Reference proteome</keyword>
<comment type="caution">
    <text evidence="4">The sequence shown here is derived from an EMBL/GenBank/DDBJ whole genome shotgun (WGS) entry which is preliminary data.</text>
</comment>